<dbReference type="EMBL" id="CM015727">
    <property type="protein sequence ID" value="KAF3700826.1"/>
    <property type="molecule type" value="Genomic_DNA"/>
</dbReference>
<name>A0A6G1QFD1_CHAAH</name>
<proteinExistence type="predicted"/>
<keyword evidence="2" id="KW-1185">Reference proteome</keyword>
<evidence type="ECO:0000313" key="1">
    <source>
        <dbReference type="EMBL" id="KAF3700826.1"/>
    </source>
</evidence>
<dbReference type="AlphaFoldDB" id="A0A6G1QFD1"/>
<sequence length="77" mass="8878">MLTDCRKVNKQKIDIGVYYYAHQPYGDSPFLFMMRVILCVEQSDAKICFAQTGHCFSSVGNCELRTLGCHLILEIWK</sequence>
<reference evidence="1 2" key="1">
    <citation type="submission" date="2019-02" db="EMBL/GenBank/DDBJ databases">
        <title>Opniocepnalus argus genome.</title>
        <authorList>
            <person name="Zhou C."/>
            <person name="Xiao S."/>
        </authorList>
    </citation>
    <scope>NUCLEOTIDE SEQUENCE [LARGE SCALE GENOMIC DNA]</scope>
    <source>
        <strain evidence="1">OARG1902GOOAL</strain>
        <tissue evidence="1">Muscle</tissue>
    </source>
</reference>
<organism evidence="1 2">
    <name type="scientific">Channa argus</name>
    <name type="common">Northern snakehead</name>
    <name type="synonym">Ophicephalus argus</name>
    <dbReference type="NCBI Taxonomy" id="215402"/>
    <lineage>
        <taxon>Eukaryota</taxon>
        <taxon>Metazoa</taxon>
        <taxon>Chordata</taxon>
        <taxon>Craniata</taxon>
        <taxon>Vertebrata</taxon>
        <taxon>Euteleostomi</taxon>
        <taxon>Actinopterygii</taxon>
        <taxon>Neopterygii</taxon>
        <taxon>Teleostei</taxon>
        <taxon>Neoteleostei</taxon>
        <taxon>Acanthomorphata</taxon>
        <taxon>Anabantaria</taxon>
        <taxon>Anabantiformes</taxon>
        <taxon>Channoidei</taxon>
        <taxon>Channidae</taxon>
        <taxon>Channa</taxon>
    </lineage>
</organism>
<accession>A0A6G1QFD1</accession>
<gene>
    <name evidence="1" type="ORF">EXN66_Car016514</name>
</gene>
<reference evidence="2" key="2">
    <citation type="submission" date="2019-02" db="EMBL/GenBank/DDBJ databases">
        <title>Opniocepnalus argus Var Kimnra genome.</title>
        <authorList>
            <person name="Zhou C."/>
            <person name="Xiao S."/>
        </authorList>
    </citation>
    <scope>NUCLEOTIDE SEQUENCE [LARGE SCALE GENOMIC DNA]</scope>
</reference>
<evidence type="ECO:0000313" key="2">
    <source>
        <dbReference type="Proteomes" id="UP000503349"/>
    </source>
</evidence>
<dbReference type="Proteomes" id="UP000503349">
    <property type="component" value="Chromosome 16"/>
</dbReference>
<protein>
    <submittedName>
        <fullName evidence="1">Uncharacterized protein</fullName>
    </submittedName>
</protein>